<dbReference type="Pfam" id="PF00022">
    <property type="entry name" value="Actin"/>
    <property type="match status" value="1"/>
</dbReference>
<dbReference type="AlphaFoldDB" id="A0A8X8BPS1"/>
<gene>
    <name evidence="16" type="primary">Actr1a</name>
    <name evidence="16" type="ORF">GTO96_0001681</name>
</gene>
<comment type="similarity">
    <text evidence="14">Belongs to the actin family.</text>
</comment>
<dbReference type="SUPFAM" id="SSF52540">
    <property type="entry name" value="P-loop containing nucleoside triphosphate hydrolases"/>
    <property type="match status" value="1"/>
</dbReference>
<evidence type="ECO:0000256" key="4">
    <source>
        <dbReference type="ARBA" id="ARBA00022448"/>
    </source>
</evidence>
<keyword evidence="7" id="KW-0653">Protein transport</keyword>
<dbReference type="Pfam" id="PF00025">
    <property type="entry name" value="Arf"/>
    <property type="match status" value="1"/>
</dbReference>
<dbReference type="SMART" id="SM00175">
    <property type="entry name" value="RAB"/>
    <property type="match status" value="1"/>
</dbReference>
<dbReference type="Proteomes" id="UP000886611">
    <property type="component" value="Unassembled WGS sequence"/>
</dbReference>
<evidence type="ECO:0000256" key="6">
    <source>
        <dbReference type="ARBA" id="ARBA00022741"/>
    </source>
</evidence>
<dbReference type="PRINTS" id="PR00190">
    <property type="entry name" value="ACTIN"/>
</dbReference>
<evidence type="ECO:0000256" key="1">
    <source>
        <dbReference type="ARBA" id="ARBA00004255"/>
    </source>
</evidence>
<feature type="non-terminal residue" evidence="16">
    <location>
        <position position="1"/>
    </location>
</feature>
<evidence type="ECO:0000256" key="2">
    <source>
        <dbReference type="ARBA" id="ARBA00004300"/>
    </source>
</evidence>
<dbReference type="EMBL" id="JAATIS010004040">
    <property type="protein sequence ID" value="KAG2463376.1"/>
    <property type="molecule type" value="Genomic_DNA"/>
</dbReference>
<comment type="similarity">
    <text evidence="3">Belongs to the small GTPase superfamily. Arf family.</text>
</comment>
<dbReference type="SMART" id="SM00177">
    <property type="entry name" value="ARF"/>
    <property type="match status" value="1"/>
</dbReference>
<dbReference type="GO" id="GO:0000139">
    <property type="term" value="C:Golgi membrane"/>
    <property type="evidence" value="ECO:0007669"/>
    <property type="project" value="UniProtKB-SubCell"/>
</dbReference>
<dbReference type="InterPro" id="IPR020902">
    <property type="entry name" value="Actin/actin-like_CS"/>
</dbReference>
<keyword evidence="9 12" id="KW-0342">GTP-binding</keyword>
<dbReference type="FunFam" id="3.30.420.40:FF:000502">
    <property type="entry name" value="Actin-Related Proteins"/>
    <property type="match status" value="1"/>
</dbReference>
<keyword evidence="4" id="KW-0813">Transport</keyword>
<feature type="binding site" evidence="13">
    <location>
        <position position="58"/>
    </location>
    <ligand>
        <name>Mg(2+)</name>
        <dbReference type="ChEBI" id="CHEBI:18420"/>
    </ligand>
</feature>
<dbReference type="SMART" id="SM00268">
    <property type="entry name" value="ACTIN"/>
    <property type="match status" value="1"/>
</dbReference>
<keyword evidence="13" id="KW-0479">Metal-binding</keyword>
<dbReference type="PROSITE" id="PS01132">
    <property type="entry name" value="ACTINS_ACT_LIKE"/>
    <property type="match status" value="1"/>
</dbReference>
<dbReference type="InterPro" id="IPR006689">
    <property type="entry name" value="Small_GTPase_ARF/SAR"/>
</dbReference>
<organism evidence="16 17">
    <name type="scientific">Polypterus senegalus</name>
    <name type="common">Senegal bichir</name>
    <dbReference type="NCBI Taxonomy" id="55291"/>
    <lineage>
        <taxon>Eukaryota</taxon>
        <taxon>Metazoa</taxon>
        <taxon>Chordata</taxon>
        <taxon>Craniata</taxon>
        <taxon>Vertebrata</taxon>
        <taxon>Euteleostomi</taxon>
        <taxon>Actinopterygii</taxon>
        <taxon>Polypteriformes</taxon>
        <taxon>Polypteridae</taxon>
        <taxon>Polypterus</taxon>
    </lineage>
</organism>
<feature type="non-terminal residue" evidence="16">
    <location>
        <position position="652"/>
    </location>
</feature>
<dbReference type="FunFam" id="3.40.50.300:FF:000281">
    <property type="entry name" value="ADP-ribosylation factor-like protein 3"/>
    <property type="match status" value="1"/>
</dbReference>
<keyword evidence="8" id="KW-0333">Golgi apparatus</keyword>
<dbReference type="GO" id="GO:0003924">
    <property type="term" value="F:GTPase activity"/>
    <property type="evidence" value="ECO:0007669"/>
    <property type="project" value="InterPro"/>
</dbReference>
<dbReference type="PANTHER" id="PTHR45697">
    <property type="entry name" value="ADP-RIBOSYLATION FACTOR-LIKE PROTEIN 2-RELATED"/>
    <property type="match status" value="1"/>
</dbReference>
<feature type="region of interest" description="Disordered" evidence="15">
    <location>
        <begin position="629"/>
        <end position="652"/>
    </location>
</feature>
<evidence type="ECO:0000256" key="13">
    <source>
        <dbReference type="PIRSR" id="PIRSR606689-2"/>
    </source>
</evidence>
<dbReference type="FunFam" id="3.90.640.10:FF:000158">
    <property type="entry name" value="ARP1 actin related protein 1 homolog B"/>
    <property type="match status" value="1"/>
</dbReference>
<dbReference type="GO" id="GO:0005525">
    <property type="term" value="F:GTP binding"/>
    <property type="evidence" value="ECO:0007669"/>
    <property type="project" value="UniProtKB-KW"/>
</dbReference>
<protein>
    <recommendedName>
        <fullName evidence="11">ADP-ribosylation factor-like protein 3</fullName>
    </recommendedName>
</protein>
<sequence length="652" mass="75275">MCQNNFILRLQGLLSILRKLKNAPDQEVRILLLGLDNAGKTTLLKQLASEDINHITPTQGFNIKSVQSQGFKLNLWDIGGQRKIRPYWRNYFENTDVLIYVIDSADRKRFEETGQELAELLDEEKLSGVPVLIFANKQDLLTAAPATEIAEGLNLHTIRDRVWQIQSCSALSGEGVQEHRGLLTVRYPMEHGIVKDWNDMERIWQYVYSKDQLQTFSEEHPVLLTEAPLNPRKNRERAAEVFFETFNVPALFISMQAVLSLYATGRTTGVVLDSGDGVTHAVPIYEGFAMPHSIMRIDIAGRDVSRYLRLYLRKEGYDFHTSSEFEIVKTIKEIGPARFRAPELLFRPDLIGEECEGIHEVLVFAIQKSDMDLRRTLFANIVLSGGSTLFRGFGDRLLSEVKKLAPKDVKIKQVTLPTRDVVPINKLYPENLHCLRDMNYYYGRNFSEPYYPNMSVSGYPYYWRSANTGGTDDGHFLPPIHLHNYTSRPYTLVKEDWDMYSEGGRAVEYHHFYGINPLSLMNLYWYYQQAYMYPQNYSMYRKMTPEPPNNGAWPEGFTMKGELRWGKLERIYGPRKEVPEFVKDDLRRVYGTYPKTDVSITYQGGEFLVKGDPRVGEQEYKVEKKVIRQAASPEGDSVSEIVEKRKKKKNKR</sequence>
<keyword evidence="10" id="KW-0449">Lipoprotein</keyword>
<evidence type="ECO:0000256" key="12">
    <source>
        <dbReference type="PIRSR" id="PIRSR606689-1"/>
    </source>
</evidence>
<dbReference type="GO" id="GO:0015031">
    <property type="term" value="P:protein transport"/>
    <property type="evidence" value="ECO:0007669"/>
    <property type="project" value="UniProtKB-KW"/>
</dbReference>
<reference evidence="16 17" key="1">
    <citation type="journal article" date="2021" name="Cell">
        <title>Tracing the genetic footprints of vertebrate landing in non-teleost ray-finned fishes.</title>
        <authorList>
            <person name="Bi X."/>
            <person name="Wang K."/>
            <person name="Yang L."/>
            <person name="Pan H."/>
            <person name="Jiang H."/>
            <person name="Wei Q."/>
            <person name="Fang M."/>
            <person name="Yu H."/>
            <person name="Zhu C."/>
            <person name="Cai Y."/>
            <person name="He Y."/>
            <person name="Gan X."/>
            <person name="Zeng H."/>
            <person name="Yu D."/>
            <person name="Zhu Y."/>
            <person name="Jiang H."/>
            <person name="Qiu Q."/>
            <person name="Yang H."/>
            <person name="Zhang Y.E."/>
            <person name="Wang W."/>
            <person name="Zhu M."/>
            <person name="He S."/>
            <person name="Zhang G."/>
        </authorList>
    </citation>
    <scope>NUCLEOTIDE SEQUENCE [LARGE SCALE GENOMIC DNA]</scope>
    <source>
        <strain evidence="16">Bchr_013</strain>
    </source>
</reference>
<dbReference type="SUPFAM" id="SSF53067">
    <property type="entry name" value="Actin-like ATPase domain"/>
    <property type="match status" value="2"/>
</dbReference>
<evidence type="ECO:0000256" key="9">
    <source>
        <dbReference type="ARBA" id="ARBA00023134"/>
    </source>
</evidence>
<dbReference type="GO" id="GO:0046872">
    <property type="term" value="F:metal ion binding"/>
    <property type="evidence" value="ECO:0007669"/>
    <property type="project" value="UniProtKB-KW"/>
</dbReference>
<evidence type="ECO:0000256" key="14">
    <source>
        <dbReference type="RuleBase" id="RU000487"/>
    </source>
</evidence>
<name>A0A8X8BPS1_POLSE</name>
<feature type="binding site" evidence="12">
    <location>
        <begin position="136"/>
        <end position="139"/>
    </location>
    <ligand>
        <name>GTP</name>
        <dbReference type="ChEBI" id="CHEBI:37565"/>
    </ligand>
</feature>
<keyword evidence="13" id="KW-0460">Magnesium</keyword>
<evidence type="ECO:0000256" key="8">
    <source>
        <dbReference type="ARBA" id="ARBA00023034"/>
    </source>
</evidence>
<dbReference type="SMART" id="SM00178">
    <property type="entry name" value="SAR"/>
    <property type="match status" value="1"/>
</dbReference>
<dbReference type="CDD" id="cd04155">
    <property type="entry name" value="Arl3"/>
    <property type="match status" value="1"/>
</dbReference>
<evidence type="ECO:0000313" key="16">
    <source>
        <dbReference type="EMBL" id="KAG2463376.1"/>
    </source>
</evidence>
<dbReference type="InterPro" id="IPR005225">
    <property type="entry name" value="Small_GTP-bd"/>
</dbReference>
<dbReference type="Gene3D" id="3.40.50.300">
    <property type="entry name" value="P-loop containing nucleotide triphosphate hydrolases"/>
    <property type="match status" value="1"/>
</dbReference>
<keyword evidence="17" id="KW-1185">Reference proteome</keyword>
<dbReference type="InterPro" id="IPR027417">
    <property type="entry name" value="P-loop_NTPase"/>
</dbReference>
<dbReference type="GO" id="GO:0005813">
    <property type="term" value="C:centrosome"/>
    <property type="evidence" value="ECO:0007669"/>
    <property type="project" value="UniProtKB-SubCell"/>
</dbReference>
<evidence type="ECO:0000313" key="17">
    <source>
        <dbReference type="Proteomes" id="UP000886611"/>
    </source>
</evidence>
<feature type="binding site" evidence="12">
    <location>
        <position position="80"/>
    </location>
    <ligand>
        <name>GTP</name>
        <dbReference type="ChEBI" id="CHEBI:37565"/>
    </ligand>
</feature>
<proteinExistence type="inferred from homology"/>
<feature type="binding site" evidence="13">
    <location>
        <position position="41"/>
    </location>
    <ligand>
        <name>Mg(2+)</name>
        <dbReference type="ChEBI" id="CHEBI:18420"/>
    </ligand>
</feature>
<dbReference type="Gene3D" id="3.30.420.40">
    <property type="match status" value="3"/>
</dbReference>
<dbReference type="NCBIfam" id="TIGR00231">
    <property type="entry name" value="small_GTP"/>
    <property type="match status" value="1"/>
</dbReference>
<accession>A0A8X8BPS1</accession>
<evidence type="ECO:0000256" key="15">
    <source>
        <dbReference type="SAM" id="MobiDB-lite"/>
    </source>
</evidence>
<comment type="caution">
    <text evidence="16">The sequence shown here is derived from an EMBL/GenBank/DDBJ whole genome shotgun (WGS) entry which is preliminary data.</text>
</comment>
<evidence type="ECO:0000256" key="7">
    <source>
        <dbReference type="ARBA" id="ARBA00022927"/>
    </source>
</evidence>
<dbReference type="InterPro" id="IPR044612">
    <property type="entry name" value="ARL2/3"/>
</dbReference>
<keyword evidence="6 12" id="KW-0547">Nucleotide-binding</keyword>
<comment type="subcellular location">
    <subcellularLocation>
        <location evidence="2">Cytoplasm</location>
        <location evidence="2">Cytoskeleton</location>
        <location evidence="2">Microtubule organizing center</location>
        <location evidence="2">Centrosome</location>
    </subcellularLocation>
    <subcellularLocation>
        <location evidence="1">Golgi apparatus membrane</location>
        <topology evidence="1">Peripheral membrane protein</topology>
        <orientation evidence="1">Cytoplasmic side</orientation>
    </subcellularLocation>
</comment>
<evidence type="ECO:0000256" key="11">
    <source>
        <dbReference type="ARBA" id="ARBA00040616"/>
    </source>
</evidence>
<evidence type="ECO:0000256" key="3">
    <source>
        <dbReference type="ARBA" id="ARBA00010290"/>
    </source>
</evidence>
<keyword evidence="5" id="KW-0519">Myristate</keyword>
<dbReference type="PROSITE" id="PS51417">
    <property type="entry name" value="ARF"/>
    <property type="match status" value="1"/>
</dbReference>
<dbReference type="InterPro" id="IPR004000">
    <property type="entry name" value="Actin"/>
</dbReference>
<evidence type="ECO:0000256" key="5">
    <source>
        <dbReference type="ARBA" id="ARBA00022707"/>
    </source>
</evidence>
<feature type="binding site" evidence="12">
    <location>
        <begin position="34"/>
        <end position="41"/>
    </location>
    <ligand>
        <name>GTP</name>
        <dbReference type="ChEBI" id="CHEBI:37565"/>
    </ligand>
</feature>
<dbReference type="InterPro" id="IPR043129">
    <property type="entry name" value="ATPase_NBD"/>
</dbReference>
<evidence type="ECO:0000256" key="10">
    <source>
        <dbReference type="ARBA" id="ARBA00023288"/>
    </source>
</evidence>